<dbReference type="InterPro" id="IPR041522">
    <property type="entry name" value="CdaR_GGDEF"/>
</dbReference>
<evidence type="ECO:0000259" key="2">
    <source>
        <dbReference type="Pfam" id="PF05651"/>
    </source>
</evidence>
<dbReference type="Proteomes" id="UP001646157">
    <property type="component" value="Unassembled WGS sequence"/>
</dbReference>
<sequence>MLLFPKLAGKIVNEVQMVIKEDIIVVDTKGLIIASTQQNRVGTLHKGAQLVLHTKKKLYIDEFLEKQLEGVRMGINLPILIDGRIIGVIGITGNPVEVEHYADLIRRLTELIIQETVHAEQVESKTRGLESYFYEWVNVKSVDQQFIDRGLMLGIQMQEPHLCCFIQLKNMKQKNEDGQFIEREIFEWFQNYFQMDDVVRFGPGRFLLLKSVDRHYSDGYFRSQLGEVKKYVEMKYHTSLSIGVGKTVGTYLIAQSYKEAQKAMKVAGKSESIVFYEELLLDIMIEEVPIELRKEYLEKTIGKVKNNQELMDTLKIYLANNQSVKGTAAEMHIHINTLHYRLKQMKELTEIDPKKTEGIALFYLALKLMDRL</sequence>
<dbReference type="InterPro" id="IPR042070">
    <property type="entry name" value="PucR_C-HTH_sf"/>
</dbReference>
<accession>A0ABS2NH27</accession>
<name>A0ABS2NH27_9BACI</name>
<proteinExistence type="inferred from homology"/>
<organism evidence="5 6">
    <name type="scientific">Rossellomorea pakistanensis</name>
    <dbReference type="NCBI Taxonomy" id="992288"/>
    <lineage>
        <taxon>Bacteria</taxon>
        <taxon>Bacillati</taxon>
        <taxon>Bacillota</taxon>
        <taxon>Bacilli</taxon>
        <taxon>Bacillales</taxon>
        <taxon>Bacillaceae</taxon>
        <taxon>Rossellomorea</taxon>
    </lineage>
</organism>
<dbReference type="InterPro" id="IPR008599">
    <property type="entry name" value="Diacid_rec"/>
</dbReference>
<dbReference type="EMBL" id="JAFBDZ010000004">
    <property type="protein sequence ID" value="MBM7587154.1"/>
    <property type="molecule type" value="Genomic_DNA"/>
</dbReference>
<evidence type="ECO:0000256" key="1">
    <source>
        <dbReference type="ARBA" id="ARBA00006754"/>
    </source>
</evidence>
<comment type="similarity">
    <text evidence="1">Belongs to the CdaR family.</text>
</comment>
<dbReference type="InterPro" id="IPR025736">
    <property type="entry name" value="PucR_C-HTH_dom"/>
</dbReference>
<dbReference type="InterPro" id="IPR051448">
    <property type="entry name" value="CdaR-like_regulators"/>
</dbReference>
<evidence type="ECO:0000259" key="4">
    <source>
        <dbReference type="Pfam" id="PF17853"/>
    </source>
</evidence>
<feature type="domain" description="PucR C-terminal helix-turn-helix" evidence="3">
    <location>
        <begin position="310"/>
        <end position="368"/>
    </location>
</feature>
<keyword evidence="6" id="KW-1185">Reference proteome</keyword>
<dbReference type="Pfam" id="PF17853">
    <property type="entry name" value="GGDEF_2"/>
    <property type="match status" value="1"/>
</dbReference>
<comment type="caution">
    <text evidence="5">The sequence shown here is derived from an EMBL/GenBank/DDBJ whole genome shotgun (WGS) entry which is preliminary data.</text>
</comment>
<evidence type="ECO:0000313" key="6">
    <source>
        <dbReference type="Proteomes" id="UP001646157"/>
    </source>
</evidence>
<evidence type="ECO:0000259" key="3">
    <source>
        <dbReference type="Pfam" id="PF13556"/>
    </source>
</evidence>
<dbReference type="Gene3D" id="1.10.10.2840">
    <property type="entry name" value="PucR C-terminal helix-turn-helix domain"/>
    <property type="match status" value="1"/>
</dbReference>
<dbReference type="PANTHER" id="PTHR33744:SF16">
    <property type="entry name" value="CARBOHYDRATE DIACID REGULATOR"/>
    <property type="match status" value="1"/>
</dbReference>
<feature type="domain" description="Putative sugar diacid recognition" evidence="2">
    <location>
        <begin position="5"/>
        <end position="136"/>
    </location>
</feature>
<reference evidence="5 6" key="1">
    <citation type="submission" date="2021-01" db="EMBL/GenBank/DDBJ databases">
        <title>Genomic Encyclopedia of Type Strains, Phase IV (KMG-IV): sequencing the most valuable type-strain genomes for metagenomic binning, comparative biology and taxonomic classification.</title>
        <authorList>
            <person name="Goeker M."/>
        </authorList>
    </citation>
    <scope>NUCLEOTIDE SEQUENCE [LARGE SCALE GENOMIC DNA]</scope>
    <source>
        <strain evidence="5 6">DSM 24834</strain>
    </source>
</reference>
<dbReference type="Pfam" id="PF13556">
    <property type="entry name" value="HTH_30"/>
    <property type="match status" value="1"/>
</dbReference>
<dbReference type="RefSeq" id="WP_205174356.1">
    <property type="nucleotide sequence ID" value="NZ_JAFBDZ010000004.1"/>
</dbReference>
<feature type="domain" description="CdaR GGDEF-like" evidence="4">
    <location>
        <begin position="143"/>
        <end position="266"/>
    </location>
</feature>
<protein>
    <submittedName>
        <fullName evidence="5">Carbohydrate diacid regulator</fullName>
    </submittedName>
</protein>
<gene>
    <name evidence="5" type="ORF">JOC86_003727</name>
</gene>
<dbReference type="PANTHER" id="PTHR33744">
    <property type="entry name" value="CARBOHYDRATE DIACID REGULATOR"/>
    <property type="match status" value="1"/>
</dbReference>
<evidence type="ECO:0000313" key="5">
    <source>
        <dbReference type="EMBL" id="MBM7587154.1"/>
    </source>
</evidence>
<dbReference type="Pfam" id="PF05651">
    <property type="entry name" value="Diacid_rec"/>
    <property type="match status" value="1"/>
</dbReference>